<evidence type="ECO:0000256" key="2">
    <source>
        <dbReference type="ARBA" id="ARBA00022679"/>
    </source>
</evidence>
<dbReference type="PANTHER" id="PTHR37419:SF1">
    <property type="entry name" value="SERINE_THREONINE-PROTEIN KINASE TOXIN HIPA"/>
    <property type="match status" value="1"/>
</dbReference>
<evidence type="ECO:0000313" key="6">
    <source>
        <dbReference type="Proteomes" id="UP000238034"/>
    </source>
</evidence>
<proteinExistence type="inferred from homology"/>
<name>A0A2T0U4J4_9SPHI</name>
<dbReference type="PANTHER" id="PTHR37419">
    <property type="entry name" value="SERINE/THREONINE-PROTEIN KINASE TOXIN HIPA"/>
    <property type="match status" value="1"/>
</dbReference>
<accession>A0A2T0U4J4</accession>
<feature type="domain" description="HipA-like C-terminal" evidence="4">
    <location>
        <begin position="1"/>
        <end position="218"/>
    </location>
</feature>
<evidence type="ECO:0000256" key="1">
    <source>
        <dbReference type="ARBA" id="ARBA00010164"/>
    </source>
</evidence>
<keyword evidence="6" id="KW-1185">Reference proteome</keyword>
<organism evidence="5 6">
    <name type="scientific">Arcticibacter pallidicorallinus</name>
    <dbReference type="NCBI Taxonomy" id="1259464"/>
    <lineage>
        <taxon>Bacteria</taxon>
        <taxon>Pseudomonadati</taxon>
        <taxon>Bacteroidota</taxon>
        <taxon>Sphingobacteriia</taxon>
        <taxon>Sphingobacteriales</taxon>
        <taxon>Sphingobacteriaceae</taxon>
        <taxon>Arcticibacter</taxon>
    </lineage>
</organism>
<dbReference type="EMBL" id="PVTH01000005">
    <property type="protein sequence ID" value="PRY52758.1"/>
    <property type="molecule type" value="Genomic_DNA"/>
</dbReference>
<sequence>MQPKLSVNLDRVPGQSERLTIVGLWGAYILKPQHAEIPQMPETEDLTMHLASVFKIHTSAHCLIPTTAGQLVYLVKRFDRQGDLKIHMEDLCQLGEFQTEQKYMSTYERCGKLILKYCTNKGLDVLSYFELLVFSFLSGNNDMHMKNFAVLHQDGQIVLSPAYDLINSNLINPADKEDMALLLNGRKKNINRDDFQKLSEVLGIREIVFERIMQKYTVSTEKVKDLIDRSFLSDPYKEEYKRIWQQKLTKLI</sequence>
<comment type="caution">
    <text evidence="5">The sequence shown here is derived from an EMBL/GenBank/DDBJ whole genome shotgun (WGS) entry which is preliminary data.</text>
</comment>
<protein>
    <submittedName>
        <fullName evidence="5">Serine/threonine-protein kinase HipA</fullName>
    </submittedName>
</protein>
<dbReference type="GO" id="GO:0004674">
    <property type="term" value="F:protein serine/threonine kinase activity"/>
    <property type="evidence" value="ECO:0007669"/>
    <property type="project" value="TreeGrafter"/>
</dbReference>
<keyword evidence="3 5" id="KW-0418">Kinase</keyword>
<gene>
    <name evidence="5" type="ORF">B0I27_105227</name>
</gene>
<reference evidence="5 6" key="1">
    <citation type="submission" date="2018-03" db="EMBL/GenBank/DDBJ databases">
        <title>Genomic Encyclopedia of Type Strains, Phase III (KMG-III): the genomes of soil and plant-associated and newly described type strains.</title>
        <authorList>
            <person name="Whitman W."/>
        </authorList>
    </citation>
    <scope>NUCLEOTIDE SEQUENCE [LARGE SCALE GENOMIC DNA]</scope>
    <source>
        <strain evidence="5 6">CGMCC 1.9313</strain>
    </source>
</reference>
<dbReference type="RefSeq" id="WP_245925482.1">
    <property type="nucleotide sequence ID" value="NZ_PVTH01000005.1"/>
</dbReference>
<keyword evidence="2" id="KW-0808">Transferase</keyword>
<dbReference type="Gene3D" id="1.10.1070.20">
    <property type="match status" value="1"/>
</dbReference>
<comment type="similarity">
    <text evidence="1">Belongs to the HipA Ser/Thr kinase family.</text>
</comment>
<dbReference type="Proteomes" id="UP000238034">
    <property type="component" value="Unassembled WGS sequence"/>
</dbReference>
<dbReference type="Pfam" id="PF07804">
    <property type="entry name" value="HipA_C"/>
    <property type="match status" value="1"/>
</dbReference>
<dbReference type="InterPro" id="IPR052028">
    <property type="entry name" value="HipA_Ser/Thr_kinase"/>
</dbReference>
<dbReference type="GO" id="GO:0005829">
    <property type="term" value="C:cytosol"/>
    <property type="evidence" value="ECO:0007669"/>
    <property type="project" value="TreeGrafter"/>
</dbReference>
<dbReference type="InterPro" id="IPR012893">
    <property type="entry name" value="HipA-like_C"/>
</dbReference>
<evidence type="ECO:0000259" key="4">
    <source>
        <dbReference type="Pfam" id="PF07804"/>
    </source>
</evidence>
<dbReference type="AlphaFoldDB" id="A0A2T0U4J4"/>
<evidence type="ECO:0000313" key="5">
    <source>
        <dbReference type="EMBL" id="PRY52758.1"/>
    </source>
</evidence>
<evidence type="ECO:0000256" key="3">
    <source>
        <dbReference type="ARBA" id="ARBA00022777"/>
    </source>
</evidence>